<name>A0A7Z7AXG4_9EURY</name>
<dbReference type="Gene3D" id="3.40.50.300">
    <property type="entry name" value="P-loop containing nucleotide triphosphate hydrolases"/>
    <property type="match status" value="1"/>
</dbReference>
<dbReference type="AlphaFoldDB" id="A0A7Z7AXG4"/>
<dbReference type="GO" id="GO:0042626">
    <property type="term" value="F:ATPase-coupled transmembrane transporter activity"/>
    <property type="evidence" value="ECO:0007669"/>
    <property type="project" value="TreeGrafter"/>
</dbReference>
<gene>
    <name evidence="11" type="ORF">SAMN04488589_0581</name>
</gene>
<dbReference type="InterPro" id="IPR017871">
    <property type="entry name" value="ABC_transporter-like_CS"/>
</dbReference>
<keyword evidence="12" id="KW-1185">Reference proteome</keyword>
<dbReference type="GO" id="GO:0005524">
    <property type="term" value="F:ATP binding"/>
    <property type="evidence" value="ECO:0007669"/>
    <property type="project" value="UniProtKB-KW"/>
</dbReference>
<dbReference type="Pfam" id="PF00005">
    <property type="entry name" value="ABC_tran"/>
    <property type="match status" value="1"/>
</dbReference>
<feature type="domain" description="ABC transporter" evidence="10">
    <location>
        <begin position="3"/>
        <end position="238"/>
    </location>
</feature>
<dbReference type="InterPro" id="IPR003593">
    <property type="entry name" value="AAA+_ATPase"/>
</dbReference>
<accession>A0A7Z7AXG4</accession>
<dbReference type="PANTHER" id="PTHR43553">
    <property type="entry name" value="HEAVY METAL TRANSPORTER"/>
    <property type="match status" value="1"/>
</dbReference>
<dbReference type="InterPro" id="IPR003439">
    <property type="entry name" value="ABC_transporter-like_ATP-bd"/>
</dbReference>
<dbReference type="FunFam" id="3.40.50.300:FF:000224">
    <property type="entry name" value="Energy-coupling factor transporter ATP-binding protein EcfA"/>
    <property type="match status" value="1"/>
</dbReference>
<evidence type="ECO:0000313" key="11">
    <source>
        <dbReference type="EMBL" id="SDF45734.1"/>
    </source>
</evidence>
<dbReference type="CDD" id="cd03225">
    <property type="entry name" value="ABC_cobalt_CbiO_domain1"/>
    <property type="match status" value="1"/>
</dbReference>
<dbReference type="EMBL" id="FNCA01000002">
    <property type="protein sequence ID" value="SDF45734.1"/>
    <property type="molecule type" value="Genomic_DNA"/>
</dbReference>
<dbReference type="Proteomes" id="UP000199259">
    <property type="component" value="Unassembled WGS sequence"/>
</dbReference>
<comment type="similarity">
    <text evidence="2">Belongs to the ABC transporter superfamily.</text>
</comment>
<dbReference type="GO" id="GO:0043190">
    <property type="term" value="C:ATP-binding cassette (ABC) transporter complex"/>
    <property type="evidence" value="ECO:0007669"/>
    <property type="project" value="TreeGrafter"/>
</dbReference>
<dbReference type="InterPro" id="IPR050095">
    <property type="entry name" value="ECF_ABC_transporter_ATP-bd"/>
</dbReference>
<keyword evidence="4" id="KW-1003">Cell membrane</keyword>
<comment type="function">
    <text evidence="9">Probably part of an ABC transporter complex. Responsible for energy coupling to the transport system.</text>
</comment>
<dbReference type="PROSITE" id="PS50893">
    <property type="entry name" value="ABC_TRANSPORTER_2"/>
    <property type="match status" value="1"/>
</dbReference>
<proteinExistence type="inferred from homology"/>
<keyword evidence="7" id="KW-1278">Translocase</keyword>
<evidence type="ECO:0000256" key="3">
    <source>
        <dbReference type="ARBA" id="ARBA00022448"/>
    </source>
</evidence>
<keyword evidence="8" id="KW-0472">Membrane</keyword>
<dbReference type="GO" id="GO:0016887">
    <property type="term" value="F:ATP hydrolysis activity"/>
    <property type="evidence" value="ECO:0007669"/>
    <property type="project" value="InterPro"/>
</dbReference>
<dbReference type="PANTHER" id="PTHR43553:SF27">
    <property type="entry name" value="ENERGY-COUPLING FACTOR TRANSPORTER ATP-BINDING PROTEIN ECFA2"/>
    <property type="match status" value="1"/>
</dbReference>
<keyword evidence="3" id="KW-0813">Transport</keyword>
<keyword evidence="6 11" id="KW-0067">ATP-binding</keyword>
<dbReference type="OrthoDB" id="35850at2157"/>
<comment type="subcellular location">
    <subcellularLocation>
        <location evidence="1">Cell membrane</location>
        <topology evidence="1">Peripheral membrane protein</topology>
    </subcellularLocation>
</comment>
<organism evidence="11 12">
    <name type="scientific">Methanolobus vulcani</name>
    <dbReference type="NCBI Taxonomy" id="38026"/>
    <lineage>
        <taxon>Archaea</taxon>
        <taxon>Methanobacteriati</taxon>
        <taxon>Methanobacteriota</taxon>
        <taxon>Stenosarchaea group</taxon>
        <taxon>Methanomicrobia</taxon>
        <taxon>Methanosarcinales</taxon>
        <taxon>Methanosarcinaceae</taxon>
        <taxon>Methanolobus</taxon>
    </lineage>
</organism>
<dbReference type="InterPro" id="IPR027417">
    <property type="entry name" value="P-loop_NTPase"/>
</dbReference>
<keyword evidence="5" id="KW-0547">Nucleotide-binding</keyword>
<evidence type="ECO:0000256" key="1">
    <source>
        <dbReference type="ARBA" id="ARBA00004202"/>
    </source>
</evidence>
<dbReference type="RefSeq" id="WP_091708560.1">
    <property type="nucleotide sequence ID" value="NZ_FNCA01000002.1"/>
</dbReference>
<reference evidence="11 12" key="1">
    <citation type="submission" date="2016-10" db="EMBL/GenBank/DDBJ databases">
        <authorList>
            <person name="Varghese N."/>
            <person name="Submissions S."/>
        </authorList>
    </citation>
    <scope>NUCLEOTIDE SEQUENCE [LARGE SCALE GENOMIC DNA]</scope>
    <source>
        <strain evidence="11 12">PL 12/M</strain>
    </source>
</reference>
<protein>
    <submittedName>
        <fullName evidence="11">Energy-coupling factor transport system ATP-binding protein</fullName>
    </submittedName>
</protein>
<evidence type="ECO:0000313" key="12">
    <source>
        <dbReference type="Proteomes" id="UP000199259"/>
    </source>
</evidence>
<evidence type="ECO:0000256" key="9">
    <source>
        <dbReference type="ARBA" id="ARBA00025157"/>
    </source>
</evidence>
<evidence type="ECO:0000256" key="4">
    <source>
        <dbReference type="ARBA" id="ARBA00022475"/>
    </source>
</evidence>
<evidence type="ECO:0000256" key="7">
    <source>
        <dbReference type="ARBA" id="ARBA00022967"/>
    </source>
</evidence>
<evidence type="ECO:0000256" key="6">
    <source>
        <dbReference type="ARBA" id="ARBA00022840"/>
    </source>
</evidence>
<evidence type="ECO:0000256" key="5">
    <source>
        <dbReference type="ARBA" id="ARBA00022741"/>
    </source>
</evidence>
<dbReference type="InterPro" id="IPR015856">
    <property type="entry name" value="ABC_transpr_CbiO/EcfA_su"/>
</dbReference>
<comment type="caution">
    <text evidence="11">The sequence shown here is derived from an EMBL/GenBank/DDBJ whole genome shotgun (WGS) entry which is preliminary data.</text>
</comment>
<dbReference type="SUPFAM" id="SSF52540">
    <property type="entry name" value="P-loop containing nucleoside triphosphate hydrolases"/>
    <property type="match status" value="1"/>
</dbReference>
<dbReference type="PROSITE" id="PS00211">
    <property type="entry name" value="ABC_TRANSPORTER_1"/>
    <property type="match status" value="1"/>
</dbReference>
<evidence type="ECO:0000256" key="8">
    <source>
        <dbReference type="ARBA" id="ARBA00023136"/>
    </source>
</evidence>
<evidence type="ECO:0000256" key="2">
    <source>
        <dbReference type="ARBA" id="ARBA00005417"/>
    </source>
</evidence>
<evidence type="ECO:0000259" key="10">
    <source>
        <dbReference type="PROSITE" id="PS50893"/>
    </source>
</evidence>
<dbReference type="SMART" id="SM00382">
    <property type="entry name" value="AAA"/>
    <property type="match status" value="1"/>
</dbReference>
<sequence>MSVEVADVSFFYNKGTSLEKKALDKVSFSIAKGEFILITGEVGSGKSTLVRHLNGLLKPHSGSVRINGIDSTSKKLRSKIGLLMQYPQRQLFGKTVFEDVSFGPSNFGLKDEELNERVSASLTLAGLSHDIADLSPFSLSGGQMRLVALAGVLSMRPEYLILDEPTSGLDPENRASLFSTLSHLKGRRISVIVVSHQIYDFLPFADKILLLKNGCVDFIGSRDEYLQSIASPIPEITSFMKELQKCGFEVTSNIYSVDDAFNEIIRALGSNGVNENE</sequence>